<dbReference type="GO" id="GO:0031625">
    <property type="term" value="F:ubiquitin protein ligase binding"/>
    <property type="evidence" value="ECO:0007669"/>
    <property type="project" value="TreeGrafter"/>
</dbReference>
<dbReference type="OrthoDB" id="10251089at2759"/>
<feature type="non-terminal residue" evidence="4">
    <location>
        <position position="153"/>
    </location>
</feature>
<dbReference type="PANTHER" id="PTHR12710:SF0">
    <property type="entry name" value="NUCLEAR PROTEIN LOCALIZATION PROTEIN 4 HOMOLOG"/>
    <property type="match status" value="1"/>
</dbReference>
<dbReference type="PANTHER" id="PTHR12710">
    <property type="entry name" value="NUCLEAR PROTEIN LOCALIZATION 4"/>
    <property type="match status" value="1"/>
</dbReference>
<feature type="domain" description="NPL4 zinc-binding putative" evidence="2">
    <location>
        <begin position="71"/>
        <end position="139"/>
    </location>
</feature>
<dbReference type="EMBL" id="CAJVPL010006404">
    <property type="protein sequence ID" value="CAG8664158.1"/>
    <property type="molecule type" value="Genomic_DNA"/>
</dbReference>
<gene>
    <name evidence="4" type="ORF">AGERDE_LOCUS11962</name>
</gene>
<dbReference type="InterPro" id="IPR007716">
    <property type="entry name" value="NPL4_Zn-bd_put"/>
</dbReference>
<protein>
    <submittedName>
        <fullName evidence="4">12037_t:CDS:1</fullName>
    </submittedName>
</protein>
<sequence length="153" mass="17310">MIVRIRSKEGTSRFEVDPNDIITLAEKIAIQLNFDPSTLKISKDPQNSVQAKYFSRQSIALLNGVKPGTSAVFAALNVKQEALDVYLEKQSGGFIKRRLQKEYVEEPDYCVKQRCLNGHAHWPEGICTNYQPSAVTLQQLSTGYQRFGYYMDG</sequence>
<dbReference type="AlphaFoldDB" id="A0A9N9H9T5"/>
<evidence type="ECO:0000256" key="1">
    <source>
        <dbReference type="ARBA" id="ARBA00024703"/>
    </source>
</evidence>
<evidence type="ECO:0000313" key="4">
    <source>
        <dbReference type="EMBL" id="CAG8664158.1"/>
    </source>
</evidence>
<dbReference type="GO" id="GO:0005634">
    <property type="term" value="C:nucleus"/>
    <property type="evidence" value="ECO:0007669"/>
    <property type="project" value="TreeGrafter"/>
</dbReference>
<evidence type="ECO:0000259" key="2">
    <source>
        <dbReference type="Pfam" id="PF05020"/>
    </source>
</evidence>
<dbReference type="GO" id="GO:0043130">
    <property type="term" value="F:ubiquitin binding"/>
    <property type="evidence" value="ECO:0007669"/>
    <property type="project" value="TreeGrafter"/>
</dbReference>
<keyword evidence="5" id="KW-1185">Reference proteome</keyword>
<dbReference type="Proteomes" id="UP000789831">
    <property type="component" value="Unassembled WGS sequence"/>
</dbReference>
<dbReference type="Pfam" id="PF05020">
    <property type="entry name" value="zf-NPL4"/>
    <property type="match status" value="1"/>
</dbReference>
<accession>A0A9N9H9T5</accession>
<feature type="domain" description="Nuclear pore localisation protein Npl4 ubiquitin-like" evidence="3">
    <location>
        <begin position="1"/>
        <end position="70"/>
    </location>
</feature>
<evidence type="ECO:0000313" key="5">
    <source>
        <dbReference type="Proteomes" id="UP000789831"/>
    </source>
</evidence>
<dbReference type="InterPro" id="IPR024682">
    <property type="entry name" value="Npl4_Ub-like_dom"/>
</dbReference>
<dbReference type="Pfam" id="PF11543">
    <property type="entry name" value="UN_NPL4"/>
    <property type="match status" value="1"/>
</dbReference>
<proteinExistence type="predicted"/>
<comment type="function">
    <text evidence="1">Involved in the import of nuclear-targeted proteins into the nucleus and the export of poly(A) RNA out of the nucleus. Has a role in the endoplasmic reticulum-associated degradation (ERAD) pathway.</text>
</comment>
<comment type="caution">
    <text evidence="4">The sequence shown here is derived from an EMBL/GenBank/DDBJ whole genome shotgun (WGS) entry which is preliminary data.</text>
</comment>
<evidence type="ECO:0000259" key="3">
    <source>
        <dbReference type="Pfam" id="PF11543"/>
    </source>
</evidence>
<dbReference type="InterPro" id="IPR016563">
    <property type="entry name" value="Npl4"/>
</dbReference>
<name>A0A9N9H9T5_9GLOM</name>
<dbReference type="Gene3D" id="3.10.20.90">
    <property type="entry name" value="Phosphatidylinositol 3-kinase Catalytic Subunit, Chain A, domain 1"/>
    <property type="match status" value="1"/>
</dbReference>
<organism evidence="4 5">
    <name type="scientific">Ambispora gerdemannii</name>
    <dbReference type="NCBI Taxonomy" id="144530"/>
    <lineage>
        <taxon>Eukaryota</taxon>
        <taxon>Fungi</taxon>
        <taxon>Fungi incertae sedis</taxon>
        <taxon>Mucoromycota</taxon>
        <taxon>Glomeromycotina</taxon>
        <taxon>Glomeromycetes</taxon>
        <taxon>Archaeosporales</taxon>
        <taxon>Ambisporaceae</taxon>
        <taxon>Ambispora</taxon>
    </lineage>
</organism>
<dbReference type="GO" id="GO:0006511">
    <property type="term" value="P:ubiquitin-dependent protein catabolic process"/>
    <property type="evidence" value="ECO:0007669"/>
    <property type="project" value="InterPro"/>
</dbReference>
<reference evidence="4" key="1">
    <citation type="submission" date="2021-06" db="EMBL/GenBank/DDBJ databases">
        <authorList>
            <person name="Kallberg Y."/>
            <person name="Tangrot J."/>
            <person name="Rosling A."/>
        </authorList>
    </citation>
    <scope>NUCLEOTIDE SEQUENCE</scope>
    <source>
        <strain evidence="4">MT106</strain>
    </source>
</reference>